<dbReference type="RefSeq" id="WP_074733773.1">
    <property type="nucleotide sequence ID" value="NZ_FNNP01000001.1"/>
</dbReference>
<feature type="region of interest" description="Disordered" evidence="1">
    <location>
        <begin position="159"/>
        <end position="318"/>
    </location>
</feature>
<feature type="compositionally biased region" description="Basic and acidic residues" evidence="1">
    <location>
        <begin position="191"/>
        <end position="207"/>
    </location>
</feature>
<dbReference type="Proteomes" id="UP000183400">
    <property type="component" value="Unassembled WGS sequence"/>
</dbReference>
<evidence type="ECO:0000256" key="1">
    <source>
        <dbReference type="SAM" id="MobiDB-lite"/>
    </source>
</evidence>
<dbReference type="Gene3D" id="3.30.70.1070">
    <property type="entry name" value="Sporulation related repeat"/>
    <property type="match status" value="1"/>
</dbReference>
<keyword evidence="3" id="KW-0131">Cell cycle</keyword>
<gene>
    <name evidence="3" type="ORF">SAMN05444358_101230</name>
</gene>
<feature type="compositionally biased region" description="Basic and acidic residues" evidence="1">
    <location>
        <begin position="247"/>
        <end position="263"/>
    </location>
</feature>
<accession>A0A1H2RPL2</accession>
<dbReference type="AlphaFoldDB" id="A0A1H2RPL2"/>
<feature type="compositionally biased region" description="Low complexity" evidence="1">
    <location>
        <begin position="211"/>
        <end position="226"/>
    </location>
</feature>
<dbReference type="STRING" id="985054.SAMN05444358_101230"/>
<organism evidence="3 4">
    <name type="scientific">Ruegeria halocynthiae</name>
    <dbReference type="NCBI Taxonomy" id="985054"/>
    <lineage>
        <taxon>Bacteria</taxon>
        <taxon>Pseudomonadati</taxon>
        <taxon>Pseudomonadota</taxon>
        <taxon>Alphaproteobacteria</taxon>
        <taxon>Rhodobacterales</taxon>
        <taxon>Roseobacteraceae</taxon>
        <taxon>Ruegeria</taxon>
    </lineage>
</organism>
<keyword evidence="3" id="KW-0132">Cell division</keyword>
<feature type="domain" description="SPOR" evidence="2">
    <location>
        <begin position="351"/>
        <end position="430"/>
    </location>
</feature>
<feature type="compositionally biased region" description="Acidic residues" evidence="1">
    <location>
        <begin position="169"/>
        <end position="190"/>
    </location>
</feature>
<dbReference type="GO" id="GO:0042834">
    <property type="term" value="F:peptidoglycan binding"/>
    <property type="evidence" value="ECO:0007669"/>
    <property type="project" value="InterPro"/>
</dbReference>
<sequence length="430" mass="45232">MKRATGTRFGPQRLAVLVVTLAALTGCEEGLIPQEASPEEAAAENADNTNRFELFPEAASGKQRDIEAPEVFQVTEAGLWDGRPSLGGIWVAHPDVAQPERVLIKNTANNKSVTGALFRRERNLPGPALQISSSAAEQLGMLAGAPTKVQVVALRRETVEEPPAPVESELTEDGDVAEGTDAADETADGEAPEKPEKRKWWQKKPADESNAGAAVVAGTAAGAAVASSDDETADAQSTELTAADPQAPEKPEKRKWWQKKPADETSAAATGAAAATVTAAEIDATPPEPQTTNLSVPKVTPPAEKPAKRKWWQKKNPNEITETQLDPIAGAAAAIEASEPTAPIATSAAAAGGLSKPYVQAGTFSVEANAKSAAEKLRRNGMTANVFELNSGDKSVWRVLVGPVATRTERRALLNDVKDLGFTDAFTSKN</sequence>
<feature type="compositionally biased region" description="Low complexity" evidence="1">
    <location>
        <begin position="264"/>
        <end position="285"/>
    </location>
</feature>
<dbReference type="GO" id="GO:0051301">
    <property type="term" value="P:cell division"/>
    <property type="evidence" value="ECO:0007669"/>
    <property type="project" value="UniProtKB-KW"/>
</dbReference>
<dbReference type="InterPro" id="IPR007730">
    <property type="entry name" value="SPOR-like_dom"/>
</dbReference>
<evidence type="ECO:0000259" key="2">
    <source>
        <dbReference type="PROSITE" id="PS51724"/>
    </source>
</evidence>
<dbReference type="PROSITE" id="PS51724">
    <property type="entry name" value="SPOR"/>
    <property type="match status" value="1"/>
</dbReference>
<dbReference type="PROSITE" id="PS51257">
    <property type="entry name" value="PROKAR_LIPOPROTEIN"/>
    <property type="match status" value="1"/>
</dbReference>
<dbReference type="InterPro" id="IPR036680">
    <property type="entry name" value="SPOR-like_sf"/>
</dbReference>
<keyword evidence="4" id="KW-1185">Reference proteome</keyword>
<evidence type="ECO:0000313" key="4">
    <source>
        <dbReference type="Proteomes" id="UP000183400"/>
    </source>
</evidence>
<name>A0A1H2RPL2_9RHOB</name>
<protein>
    <submittedName>
        <fullName evidence="3">Cell division protein FtsN</fullName>
    </submittedName>
</protein>
<proteinExistence type="predicted"/>
<dbReference type="OrthoDB" id="9766672at2"/>
<reference evidence="4" key="1">
    <citation type="submission" date="2016-10" db="EMBL/GenBank/DDBJ databases">
        <authorList>
            <person name="Varghese N."/>
            <person name="Submissions S."/>
        </authorList>
    </citation>
    <scope>NUCLEOTIDE SEQUENCE [LARGE SCALE GENOMIC DNA]</scope>
    <source>
        <strain evidence="4">DSM 27839</strain>
    </source>
</reference>
<dbReference type="EMBL" id="FNNP01000001">
    <property type="protein sequence ID" value="SDW21287.1"/>
    <property type="molecule type" value="Genomic_DNA"/>
</dbReference>
<dbReference type="SUPFAM" id="SSF110997">
    <property type="entry name" value="Sporulation related repeat"/>
    <property type="match status" value="1"/>
</dbReference>
<dbReference type="Pfam" id="PF05036">
    <property type="entry name" value="SPOR"/>
    <property type="match status" value="1"/>
</dbReference>
<evidence type="ECO:0000313" key="3">
    <source>
        <dbReference type="EMBL" id="SDW21287.1"/>
    </source>
</evidence>